<evidence type="ECO:0000313" key="1">
    <source>
        <dbReference type="EMBL" id="PLW14527.1"/>
    </source>
</evidence>
<dbReference type="EMBL" id="PGCJ01000919">
    <property type="protein sequence ID" value="PLW14527.1"/>
    <property type="molecule type" value="Genomic_DNA"/>
</dbReference>
<gene>
    <name evidence="1" type="ORF">PCANC_12979</name>
    <name evidence="2" type="ORF">PCASD_05348</name>
</gene>
<dbReference type="Proteomes" id="UP000235392">
    <property type="component" value="Unassembled WGS sequence"/>
</dbReference>
<comment type="caution">
    <text evidence="2">The sequence shown here is derived from an EMBL/GenBank/DDBJ whole genome shotgun (WGS) entry which is preliminary data.</text>
</comment>
<dbReference type="AlphaFoldDB" id="A0A2N5UNC1"/>
<keyword evidence="3" id="KW-1185">Reference proteome</keyword>
<protein>
    <submittedName>
        <fullName evidence="2">Uncharacterized protein</fullName>
    </submittedName>
</protein>
<accession>A0A2N5UNC1</accession>
<evidence type="ECO:0000313" key="3">
    <source>
        <dbReference type="Proteomes" id="UP000235388"/>
    </source>
</evidence>
<reference evidence="3 4" key="1">
    <citation type="submission" date="2017-11" db="EMBL/GenBank/DDBJ databases">
        <title>De novo assembly and phasing of dikaryotic genomes from two isolates of Puccinia coronata f. sp. avenae, the causal agent of oat crown rust.</title>
        <authorList>
            <person name="Miller M.E."/>
            <person name="Zhang Y."/>
            <person name="Omidvar V."/>
            <person name="Sperschneider J."/>
            <person name="Schwessinger B."/>
            <person name="Raley C."/>
            <person name="Palmer J.M."/>
            <person name="Garnica D."/>
            <person name="Upadhyaya N."/>
            <person name="Rathjen J."/>
            <person name="Taylor J.M."/>
            <person name="Park R.F."/>
            <person name="Dodds P.N."/>
            <person name="Hirsch C.D."/>
            <person name="Kianian S.F."/>
            <person name="Figueroa M."/>
        </authorList>
    </citation>
    <scope>NUCLEOTIDE SEQUENCE [LARGE SCALE GENOMIC DNA]</scope>
    <source>
        <strain evidence="1">12NC29</strain>
        <strain evidence="2">12SD80</strain>
    </source>
</reference>
<name>A0A2N5UNC1_9BASI</name>
<dbReference type="Proteomes" id="UP000235388">
    <property type="component" value="Unassembled WGS sequence"/>
</dbReference>
<proteinExistence type="predicted"/>
<dbReference type="EMBL" id="PGCI01000117">
    <property type="protein sequence ID" value="PLW39260.1"/>
    <property type="molecule type" value="Genomic_DNA"/>
</dbReference>
<evidence type="ECO:0000313" key="4">
    <source>
        <dbReference type="Proteomes" id="UP000235392"/>
    </source>
</evidence>
<sequence length="437" mass="51028">MKLTARLFLTVTEWAIICRGSIWDSFEHAHDALLDSWSDESNQELMEGIHHQLTPTDAYHPYAPSHTLTTNVHTPGRSNSGVPDHFMMEDHFITPVHNSLEKTPVDDTFFEGLPTTDDKFPNYLLTIGRAGREARKTTTDKRAWLATSSNHVVMSSITKEKEKVSLLDRIQIRMEETRVHQLVFHEHVLNIPESSNPQHPGRKQIFQEIWLKRQVESRTHLAGLVVKHNELSEFVDDFNKFRLRGGYGCTEPAFPSDIASRELTVFYNDYLETWMDVYHRRLGINFEAFDKWAIKILSQAFIKTSKSTKKSMRGHFVSYIFLVDTIITILPERSDQLVDRIQAFRTAVACFEQHTDERIAREQFTPPILRQKLQFLWSYLEYWLSQDQYYSSNTLLWLADKSGFEMRDVWKGIFNRIFAHSIQSLTIEKTLELAQKK</sequence>
<organism evidence="2 4">
    <name type="scientific">Puccinia coronata f. sp. avenae</name>
    <dbReference type="NCBI Taxonomy" id="200324"/>
    <lineage>
        <taxon>Eukaryota</taxon>
        <taxon>Fungi</taxon>
        <taxon>Dikarya</taxon>
        <taxon>Basidiomycota</taxon>
        <taxon>Pucciniomycotina</taxon>
        <taxon>Pucciniomycetes</taxon>
        <taxon>Pucciniales</taxon>
        <taxon>Pucciniaceae</taxon>
        <taxon>Puccinia</taxon>
    </lineage>
</organism>
<evidence type="ECO:0000313" key="2">
    <source>
        <dbReference type="EMBL" id="PLW39260.1"/>
    </source>
</evidence>